<gene>
    <name evidence="3" type="ORF">CSTERLE_05195</name>
</gene>
<dbReference type="EMBL" id="CP014673">
    <property type="protein sequence ID" value="ANX01020.1"/>
    <property type="molecule type" value="Genomic_DNA"/>
</dbReference>
<evidence type="ECO:0000256" key="2">
    <source>
        <dbReference type="SAM" id="Phobius"/>
    </source>
</evidence>
<organism evidence="3 4">
    <name type="scientific">Thermoclostridium stercorarium subsp. leptospartum DSM 9219</name>
    <dbReference type="NCBI Taxonomy" id="1346611"/>
    <lineage>
        <taxon>Bacteria</taxon>
        <taxon>Bacillati</taxon>
        <taxon>Bacillota</taxon>
        <taxon>Clostridia</taxon>
        <taxon>Eubacteriales</taxon>
        <taxon>Oscillospiraceae</taxon>
        <taxon>Thermoclostridium</taxon>
    </lineage>
</organism>
<evidence type="ECO:0000313" key="3">
    <source>
        <dbReference type="EMBL" id="ANX01020.1"/>
    </source>
</evidence>
<dbReference type="PANTHER" id="PTHR37804:SF1">
    <property type="entry name" value="CDAA REGULATORY PROTEIN CDAR"/>
    <property type="match status" value="1"/>
</dbReference>
<keyword evidence="2" id="KW-0472">Membrane</keyword>
<dbReference type="PANTHER" id="PTHR37804">
    <property type="entry name" value="CDAA REGULATORY PROTEIN CDAR"/>
    <property type="match status" value="1"/>
</dbReference>
<keyword evidence="2" id="KW-1133">Transmembrane helix</keyword>
<sequence>MIKIKNINLNKIVEKDSFLRVISVLIGILIWFIVLDHQNPLVERTISIPLRTNVQILDSSNIRLVSSNIPTNVDVVIKGRKQRVDKVTANDFEAFLDFSGIQDTSITELRIDLPKYTGDQDIIVADVNPKVVKIRLENIVRKEFPVNVKWVGELPEGYEIVNVKLNPNTVILQDLESVMDSVESVVVSVDVEQVLTGETITKRIEVYNSNGRLISSLDGSVQVAVDYNVAKTVPVSTTLTGEPKDDYYVQDYTLSQNTVKITGNYDVLKRIESIEAEQLSVENASESFQKELNLILPDNVQLYNSPPFVTAHVNIRKYSHKIVTIPRSSITIFGGDISGQTKYRILEDEITFSVKGPSEILETLNVKSVKGFVDVSGTTEGVQPVIVRISLPSGIYLEGEVYVNIETERATPSPTPTPTPVPGSESELSPTPAPNSEGTGESPSGT</sequence>
<dbReference type="Pfam" id="PF07949">
    <property type="entry name" value="YbbR"/>
    <property type="match status" value="3"/>
</dbReference>
<dbReference type="Gene3D" id="2.170.120.30">
    <property type="match status" value="2"/>
</dbReference>
<dbReference type="InterPro" id="IPR012505">
    <property type="entry name" value="YbbR"/>
</dbReference>
<feature type="region of interest" description="Disordered" evidence="1">
    <location>
        <begin position="407"/>
        <end position="446"/>
    </location>
</feature>
<name>A0A1B1YJR5_THEST</name>
<dbReference type="InterPro" id="IPR053154">
    <property type="entry name" value="c-di-AMP_regulator"/>
</dbReference>
<dbReference type="AlphaFoldDB" id="A0A1B1YJR5"/>
<protein>
    <recommendedName>
        <fullName evidence="5">YbbR family protein</fullName>
    </recommendedName>
</protein>
<keyword evidence="2" id="KW-0812">Transmembrane</keyword>
<proteinExistence type="predicted"/>
<accession>A0A1B1YJR5</accession>
<dbReference type="Gene3D" id="2.170.120.40">
    <property type="entry name" value="YbbR-like domain"/>
    <property type="match status" value="2"/>
</dbReference>
<feature type="compositionally biased region" description="Polar residues" evidence="1">
    <location>
        <begin position="426"/>
        <end position="446"/>
    </location>
</feature>
<dbReference type="RefSeq" id="WP_034837931.1">
    <property type="nucleotide sequence ID" value="NZ_CP014673.1"/>
</dbReference>
<reference evidence="3 4" key="1">
    <citation type="submission" date="2016-02" db="EMBL/GenBank/DDBJ databases">
        <title>Comparison of Clostridium stercorarium subspecies using comparative genomics and transcriptomics.</title>
        <authorList>
            <person name="Schellenberg J."/>
            <person name="Thallinger G."/>
            <person name="Levin D.B."/>
            <person name="Zhang X."/>
            <person name="Alvare G."/>
            <person name="Fristensky B."/>
            <person name="Sparling R."/>
        </authorList>
    </citation>
    <scope>NUCLEOTIDE SEQUENCE [LARGE SCALE GENOMIC DNA]</scope>
    <source>
        <strain evidence="3 4">DSM 9219</strain>
    </source>
</reference>
<evidence type="ECO:0000313" key="4">
    <source>
        <dbReference type="Proteomes" id="UP000092931"/>
    </source>
</evidence>
<feature type="transmembrane region" description="Helical" evidence="2">
    <location>
        <begin position="18"/>
        <end position="35"/>
    </location>
</feature>
<evidence type="ECO:0008006" key="5">
    <source>
        <dbReference type="Google" id="ProtNLM"/>
    </source>
</evidence>
<dbReference type="Proteomes" id="UP000092931">
    <property type="component" value="Chromosome"/>
</dbReference>
<evidence type="ECO:0000256" key="1">
    <source>
        <dbReference type="SAM" id="MobiDB-lite"/>
    </source>
</evidence>